<accession>A0AAE2V8I0</accession>
<dbReference type="AlphaFoldDB" id="A0AAE2V8I0"/>
<dbReference type="Pfam" id="PF07589">
    <property type="entry name" value="PEP-CTERM"/>
    <property type="match status" value="1"/>
</dbReference>
<dbReference type="RefSeq" id="WP_309490195.1">
    <property type="nucleotide sequence ID" value="NZ_JAENIG010000007.1"/>
</dbReference>
<sequence length="279" mass="28390">MKINYHRKITTASLTLSCLAASGLAASAATYLHTGGNLETAANWENQADSSTGVLPGSGDVGIINITDTVGNGVGTSNVIQGFEGATINHTTGTMTGAYNWTSADSTYNLSGDAVINNTTNFNSNGDNGAFNLSGNSMLIFANAASDVIANSTNSSINLSDAATIVVPNNFDLRLSGTGASFTITSDWTGSLIAGTTATETDWINELVYGAEANGTIPGTAPTNFVSVGGVQVTEENFSSIFKVTSDGGTGSSLTLVPEPSSAALLGLGGLALILRRRK</sequence>
<evidence type="ECO:0000259" key="2">
    <source>
        <dbReference type="Pfam" id="PF07589"/>
    </source>
</evidence>
<comment type="caution">
    <text evidence="3">The sequence shown here is derived from an EMBL/GenBank/DDBJ whole genome shotgun (WGS) entry which is preliminary data.</text>
</comment>
<dbReference type="NCBIfam" id="TIGR02595">
    <property type="entry name" value="PEP_CTERM"/>
    <property type="match status" value="1"/>
</dbReference>
<protein>
    <submittedName>
        <fullName evidence="3">PEP-CTERM sorting domain-containing protein</fullName>
    </submittedName>
</protein>
<gene>
    <name evidence="3" type="ORF">JIN83_11470</name>
</gene>
<feature type="signal peptide" evidence="1">
    <location>
        <begin position="1"/>
        <end position="28"/>
    </location>
</feature>
<reference evidence="3" key="1">
    <citation type="submission" date="2021-01" db="EMBL/GenBank/DDBJ databases">
        <title>Modified the classification status of verrucomicrobia.</title>
        <authorList>
            <person name="Feng X."/>
        </authorList>
    </citation>
    <scope>NUCLEOTIDE SEQUENCE</scope>
    <source>
        <strain evidence="3">5K15</strain>
    </source>
</reference>
<keyword evidence="1" id="KW-0732">Signal</keyword>
<evidence type="ECO:0000313" key="4">
    <source>
        <dbReference type="Proteomes" id="UP000634206"/>
    </source>
</evidence>
<proteinExistence type="predicted"/>
<organism evidence="3 4">
    <name type="scientific">Oceaniferula flava</name>
    <dbReference type="NCBI Taxonomy" id="2800421"/>
    <lineage>
        <taxon>Bacteria</taxon>
        <taxon>Pseudomonadati</taxon>
        <taxon>Verrucomicrobiota</taxon>
        <taxon>Verrucomicrobiia</taxon>
        <taxon>Verrucomicrobiales</taxon>
        <taxon>Verrucomicrobiaceae</taxon>
        <taxon>Oceaniferula</taxon>
    </lineage>
</organism>
<dbReference type="EMBL" id="JAENIG010000007">
    <property type="protein sequence ID" value="MBK1855582.1"/>
    <property type="molecule type" value="Genomic_DNA"/>
</dbReference>
<keyword evidence="4" id="KW-1185">Reference proteome</keyword>
<dbReference type="InterPro" id="IPR013424">
    <property type="entry name" value="Ice-binding_C"/>
</dbReference>
<feature type="domain" description="Ice-binding protein C-terminal" evidence="2">
    <location>
        <begin position="257"/>
        <end position="278"/>
    </location>
</feature>
<feature type="chain" id="PRO_5042183482" evidence="1">
    <location>
        <begin position="29"/>
        <end position="279"/>
    </location>
</feature>
<dbReference type="Proteomes" id="UP000634206">
    <property type="component" value="Unassembled WGS sequence"/>
</dbReference>
<name>A0AAE2V8I0_9BACT</name>
<evidence type="ECO:0000256" key="1">
    <source>
        <dbReference type="SAM" id="SignalP"/>
    </source>
</evidence>
<evidence type="ECO:0000313" key="3">
    <source>
        <dbReference type="EMBL" id="MBK1855582.1"/>
    </source>
</evidence>